<evidence type="ECO:0000313" key="4">
    <source>
        <dbReference type="Proteomes" id="UP000820818"/>
    </source>
</evidence>
<keyword evidence="1" id="KW-0175">Coiled coil</keyword>
<name>A0AAD5PPK8_9CRUS</name>
<proteinExistence type="predicted"/>
<gene>
    <name evidence="3" type="ORF">GHT06_022531</name>
</gene>
<feature type="coiled-coil region" evidence="1">
    <location>
        <begin position="10"/>
        <end position="37"/>
    </location>
</feature>
<organism evidence="3 4">
    <name type="scientific">Daphnia sinensis</name>
    <dbReference type="NCBI Taxonomy" id="1820382"/>
    <lineage>
        <taxon>Eukaryota</taxon>
        <taxon>Metazoa</taxon>
        <taxon>Ecdysozoa</taxon>
        <taxon>Arthropoda</taxon>
        <taxon>Crustacea</taxon>
        <taxon>Branchiopoda</taxon>
        <taxon>Diplostraca</taxon>
        <taxon>Cladocera</taxon>
        <taxon>Anomopoda</taxon>
        <taxon>Daphniidae</taxon>
        <taxon>Daphnia</taxon>
        <taxon>Daphnia similis group</taxon>
    </lineage>
</organism>
<accession>A0AAD5PPK8</accession>
<dbReference type="PANTHER" id="PTHR46954:SF1">
    <property type="entry name" value="C2H2-TYPE DOMAIN-CONTAINING PROTEIN"/>
    <property type="match status" value="1"/>
</dbReference>
<dbReference type="InterPro" id="IPR013087">
    <property type="entry name" value="Znf_C2H2_type"/>
</dbReference>
<dbReference type="AlphaFoldDB" id="A0AAD5PPK8"/>
<keyword evidence="4" id="KW-1185">Reference proteome</keyword>
<evidence type="ECO:0000259" key="2">
    <source>
        <dbReference type="PROSITE" id="PS00028"/>
    </source>
</evidence>
<evidence type="ECO:0000256" key="1">
    <source>
        <dbReference type="SAM" id="Coils"/>
    </source>
</evidence>
<evidence type="ECO:0000313" key="3">
    <source>
        <dbReference type="EMBL" id="KAI9552194.1"/>
    </source>
</evidence>
<dbReference type="PROSITE" id="PS00028">
    <property type="entry name" value="ZINC_FINGER_C2H2_1"/>
    <property type="match status" value="1"/>
</dbReference>
<comment type="caution">
    <text evidence="3">The sequence shown here is derived from an EMBL/GenBank/DDBJ whole genome shotgun (WGS) entry which is preliminary data.</text>
</comment>
<dbReference type="EMBL" id="WJBH02000010">
    <property type="protein sequence ID" value="KAI9552194.1"/>
    <property type="molecule type" value="Genomic_DNA"/>
</dbReference>
<protein>
    <recommendedName>
        <fullName evidence="2">C2H2-type domain-containing protein</fullName>
    </recommendedName>
</protein>
<feature type="domain" description="C2H2-type" evidence="2">
    <location>
        <begin position="554"/>
        <end position="574"/>
    </location>
</feature>
<sequence>MERERRKLLSTEQEKELDQLKLEKKNIEKKLSNLVKDQVRSQKRRAGTREVLLCHPEVKKKLKIREKAGRPTIQEDQPMLLQTIIDLATYGAGANAKRQSEELRCIRTLSELTNELNKKGFTISRTGTYLRLLPHRSSSTEGKRHVTTVPVKLLREQNDAHSKHVDQYFAAATLKRLDEIASLLGPHQVCLLSQDDKAHVPIEKTAANKQAPIMMHLEYRVRLPDHDWVVAERHKFIPSVYAAVTITHGGLGDPEIIGYSGPPYVAIRSGKHASSTAYSHALDMDRLLSLKEFDSFNKSISEAGSLEIKPVLMITVDGGPDENPRYQKKAVHHFLKNNLDALFVATNAPGRSAFNRIERKMAPLSHELSGVILPHDHYGSHLDDQRRTIDTDLELRNFQYAGEVLADVWSPLVVDGHPTVAEYIQPHQSEIPVADIITKQQSWMDSHVRTSQYFTQVVKCSDLECCSPSRSSYFKIVDSQFLPAPLPVTYTPEGVKIPNPSVAAIDPDKQKFSRLAVQRMLNESLLPSEALSYLKIPYDLYCPSVLSVVSERTCKSCEQYFASKVMLQQHVSQHKRPPLVPATRARPQRIAA</sequence>
<dbReference type="Proteomes" id="UP000820818">
    <property type="component" value="Linkage Group LG10"/>
</dbReference>
<dbReference type="PANTHER" id="PTHR46954">
    <property type="entry name" value="C2H2-TYPE DOMAIN-CONTAINING PROTEIN"/>
    <property type="match status" value="1"/>
</dbReference>
<reference evidence="3 4" key="1">
    <citation type="submission" date="2022-05" db="EMBL/GenBank/DDBJ databases">
        <title>A multi-omics perspective on studying reproductive biology in Daphnia sinensis.</title>
        <authorList>
            <person name="Jia J."/>
        </authorList>
    </citation>
    <scope>NUCLEOTIDE SEQUENCE [LARGE SCALE GENOMIC DNA]</scope>
    <source>
        <strain evidence="3 4">WSL</strain>
    </source>
</reference>